<keyword evidence="1" id="KW-1185">Reference proteome</keyword>
<organism evidence="1 2">
    <name type="scientific">Romanomermis culicivorax</name>
    <name type="common">Nematode worm</name>
    <dbReference type="NCBI Taxonomy" id="13658"/>
    <lineage>
        <taxon>Eukaryota</taxon>
        <taxon>Metazoa</taxon>
        <taxon>Ecdysozoa</taxon>
        <taxon>Nematoda</taxon>
        <taxon>Enoplea</taxon>
        <taxon>Dorylaimia</taxon>
        <taxon>Mermithida</taxon>
        <taxon>Mermithoidea</taxon>
        <taxon>Mermithidae</taxon>
        <taxon>Romanomermis</taxon>
    </lineage>
</organism>
<evidence type="ECO:0000313" key="1">
    <source>
        <dbReference type="Proteomes" id="UP000887565"/>
    </source>
</evidence>
<dbReference type="WBParaSite" id="nRc.2.0.1.t34405-RA">
    <property type="protein sequence ID" value="nRc.2.0.1.t34405-RA"/>
    <property type="gene ID" value="nRc.2.0.1.g34405"/>
</dbReference>
<dbReference type="Proteomes" id="UP000887565">
    <property type="component" value="Unplaced"/>
</dbReference>
<reference evidence="2" key="1">
    <citation type="submission" date="2022-11" db="UniProtKB">
        <authorList>
            <consortium name="WormBaseParasite"/>
        </authorList>
    </citation>
    <scope>IDENTIFICATION</scope>
</reference>
<proteinExistence type="predicted"/>
<protein>
    <submittedName>
        <fullName evidence="2">Uncharacterized protein</fullName>
    </submittedName>
</protein>
<name>A0A915K6R3_ROMCU</name>
<dbReference type="AlphaFoldDB" id="A0A915K6R3"/>
<accession>A0A915K6R3</accession>
<sequence length="61" mass="7091">MHRIASPDRKADNLIKGQSDLKLHCNLVEKNGCTARNFMMMTFTSQRQKKYKNPESITVKH</sequence>
<evidence type="ECO:0000313" key="2">
    <source>
        <dbReference type="WBParaSite" id="nRc.2.0.1.t34405-RA"/>
    </source>
</evidence>